<keyword evidence="3" id="KW-1185">Reference proteome</keyword>
<protein>
    <submittedName>
        <fullName evidence="2">Sugar ABC transporter substrate-binding protein</fullName>
    </submittedName>
</protein>
<keyword evidence="1" id="KW-0732">Signal</keyword>
<organism evidence="2 3">
    <name type="scientific">Schleiferilactobacillus harbinensis</name>
    <dbReference type="NCBI Taxonomy" id="304207"/>
    <lineage>
        <taxon>Bacteria</taxon>
        <taxon>Bacillati</taxon>
        <taxon>Bacillota</taxon>
        <taxon>Bacilli</taxon>
        <taxon>Lactobacillales</taxon>
        <taxon>Lactobacillaceae</taxon>
        <taxon>Schleiferilactobacillus</taxon>
    </lineage>
</organism>
<gene>
    <name evidence="2" type="ORF">PS435_15130</name>
</gene>
<dbReference type="PROSITE" id="PS51257">
    <property type="entry name" value="PROKAR_LIPOPROTEIN"/>
    <property type="match status" value="1"/>
</dbReference>
<dbReference type="EMBL" id="JAQSGK010000079">
    <property type="protein sequence ID" value="MEE6717172.1"/>
    <property type="molecule type" value="Genomic_DNA"/>
</dbReference>
<proteinExistence type="predicted"/>
<evidence type="ECO:0000256" key="1">
    <source>
        <dbReference type="SAM" id="SignalP"/>
    </source>
</evidence>
<feature type="non-terminal residue" evidence="2">
    <location>
        <position position="134"/>
    </location>
</feature>
<feature type="signal peptide" evidence="1">
    <location>
        <begin position="1"/>
        <end position="21"/>
    </location>
</feature>
<feature type="chain" id="PRO_5047102779" evidence="1">
    <location>
        <begin position="22"/>
        <end position="134"/>
    </location>
</feature>
<comment type="caution">
    <text evidence="2">The sequence shown here is derived from an EMBL/GenBank/DDBJ whole genome shotgun (WGS) entry which is preliminary data.</text>
</comment>
<reference evidence="2 3" key="1">
    <citation type="submission" date="2023-02" db="EMBL/GenBank/DDBJ databases">
        <title>The predominant lactic acid bacteria and yeasts involved in the spontaneous fermentation of millet during the production of the traditional porridge Hausa koko in Ghana.</title>
        <authorList>
            <person name="Atter A."/>
            <person name="Diaz M."/>
        </authorList>
    </citation>
    <scope>NUCLEOTIDE SEQUENCE [LARGE SCALE GENOMIC DNA]</scope>
    <source>
        <strain evidence="2 3">FI11640</strain>
    </source>
</reference>
<dbReference type="SUPFAM" id="SSF53850">
    <property type="entry name" value="Periplasmic binding protein-like II"/>
    <property type="match status" value="1"/>
</dbReference>
<accession>A0ABU7T3K0</accession>
<dbReference type="Gene3D" id="3.40.190.10">
    <property type="entry name" value="Periplasmic binding protein-like II"/>
    <property type="match status" value="1"/>
</dbReference>
<dbReference type="Proteomes" id="UP001330016">
    <property type="component" value="Unassembled WGS sequence"/>
</dbReference>
<name>A0ABU7T3K0_9LACO</name>
<sequence>MNTRKFLLGAAVLSVCSILLGACGSSSGDASSKKGEISSTGAMSSYKVGKQFKATEAITVPILYSDQPTYPYNKNWLFWKQLTKDTNVTLKPTIVPASDYSQKRSLLISSGDAPTIIAKTYPGEEAPFVASKTI</sequence>
<evidence type="ECO:0000313" key="2">
    <source>
        <dbReference type="EMBL" id="MEE6717172.1"/>
    </source>
</evidence>
<evidence type="ECO:0000313" key="3">
    <source>
        <dbReference type="Proteomes" id="UP001330016"/>
    </source>
</evidence>